<name>A0A5R9FV67_9ACTN</name>
<dbReference type="InterPro" id="IPR040496">
    <property type="entry name" value="MID_pPIWI_RE"/>
</dbReference>
<dbReference type="Pfam" id="PF13032">
    <property type="entry name" value="RNaseH_pPIWI_RE"/>
    <property type="match status" value="1"/>
</dbReference>
<feature type="region of interest" description="Disordered" evidence="1">
    <location>
        <begin position="381"/>
        <end position="411"/>
    </location>
</feature>
<dbReference type="InterPro" id="IPR025085">
    <property type="entry name" value="pPIWI_RE_X"/>
</dbReference>
<dbReference type="Pfam" id="PF13111">
    <property type="entry name" value="pPIWI_RE_X"/>
    <property type="match status" value="1"/>
</dbReference>
<dbReference type="Pfam" id="PF18157">
    <property type="entry name" value="MID_pPIWI_RE"/>
    <property type="match status" value="1"/>
</dbReference>
<evidence type="ECO:0000313" key="6">
    <source>
        <dbReference type="Proteomes" id="UP000305906"/>
    </source>
</evidence>
<dbReference type="EMBL" id="VBZC01000004">
    <property type="protein sequence ID" value="TLS47331.1"/>
    <property type="molecule type" value="Genomic_DNA"/>
</dbReference>
<protein>
    <submittedName>
        <fullName evidence="5">DUF3893 domain-containing protein</fullName>
    </submittedName>
</protein>
<feature type="domain" description="Prokaryotic pPIWI-RE MID" evidence="4">
    <location>
        <begin position="479"/>
        <end position="615"/>
    </location>
</feature>
<feature type="region of interest" description="Disordered" evidence="1">
    <location>
        <begin position="920"/>
        <end position="977"/>
    </location>
</feature>
<feature type="compositionally biased region" description="Basic and acidic residues" evidence="1">
    <location>
        <begin position="390"/>
        <end position="411"/>
    </location>
</feature>
<reference evidence="5 6" key="1">
    <citation type="submission" date="2019-05" db="EMBL/GenBank/DDBJ databases">
        <title>Streptomyces sp. NEAU-C151, a novel actinomycete isolated from soil.</title>
        <authorList>
            <person name="Han L."/>
            <person name="Jiang H."/>
        </authorList>
    </citation>
    <scope>NUCLEOTIDE SEQUENCE [LARGE SCALE GENOMIC DNA]</scope>
    <source>
        <strain evidence="5 6">NEAU-C151</strain>
    </source>
</reference>
<dbReference type="Proteomes" id="UP000305906">
    <property type="component" value="Unassembled WGS sequence"/>
</dbReference>
<organism evidence="5 6">
    <name type="scientific">Streptomyces montanus</name>
    <dbReference type="NCBI Taxonomy" id="2580423"/>
    <lineage>
        <taxon>Bacteria</taxon>
        <taxon>Bacillati</taxon>
        <taxon>Actinomycetota</taxon>
        <taxon>Actinomycetes</taxon>
        <taxon>Kitasatosporales</taxon>
        <taxon>Streptomycetaceae</taxon>
        <taxon>Streptomyces</taxon>
    </lineage>
</organism>
<keyword evidence="6" id="KW-1185">Reference proteome</keyword>
<feature type="domain" description="pPIWI-RE RNaseH" evidence="2">
    <location>
        <begin position="627"/>
        <end position="919"/>
    </location>
</feature>
<feature type="domain" description="pPIWI-RE module N-terminal" evidence="3">
    <location>
        <begin position="11"/>
        <end position="411"/>
    </location>
</feature>
<feature type="compositionally biased region" description="Low complexity" evidence="1">
    <location>
        <begin position="931"/>
        <end position="952"/>
    </location>
</feature>
<evidence type="ECO:0000313" key="5">
    <source>
        <dbReference type="EMBL" id="TLS47331.1"/>
    </source>
</evidence>
<gene>
    <name evidence="5" type="ORF">FE633_04695</name>
</gene>
<evidence type="ECO:0000259" key="3">
    <source>
        <dbReference type="Pfam" id="PF13111"/>
    </source>
</evidence>
<evidence type="ECO:0000259" key="2">
    <source>
        <dbReference type="Pfam" id="PF13032"/>
    </source>
</evidence>
<evidence type="ECO:0000256" key="1">
    <source>
        <dbReference type="SAM" id="MobiDB-lite"/>
    </source>
</evidence>
<dbReference type="InterPro" id="IPR024996">
    <property type="entry name" value="RNaseH_pPIWI_RE"/>
</dbReference>
<feature type="compositionally biased region" description="Low complexity" evidence="1">
    <location>
        <begin position="961"/>
        <end position="977"/>
    </location>
</feature>
<dbReference type="AlphaFoldDB" id="A0A5R9FV67"/>
<evidence type="ECO:0000259" key="4">
    <source>
        <dbReference type="Pfam" id="PF18157"/>
    </source>
</evidence>
<accession>A0A5R9FV67</accession>
<dbReference type="RefSeq" id="WP_138043782.1">
    <property type="nucleotide sequence ID" value="NZ_VBZC01000004.1"/>
</dbReference>
<comment type="caution">
    <text evidence="5">The sequence shown here is derived from an EMBL/GenBank/DDBJ whole genome shotgun (WGS) entry which is preliminary data.</text>
</comment>
<proteinExistence type="predicted"/>
<sequence>MARRYDIRTASWLPVSRDVSATGRYRALTFPEQWHGPLLALCNEGRRKPLETVPTFRMDQVVQTLAPDVLVRPRPRRGEHPDFWLYAPSDLPSPLPPAALNGLISSWLKDLRPEPEHRKLLAETRAALLEDPPEWRENVEVELLRCPPTDGGTAAPDPRQFQLTTDWLARRILELDPYDFGAGKLHFRAMPRGPRDQGAELVSQARQFEGGKGWYSVVLNITLHTVPFDPLPRFHLHCHVRRYATRVSSTSGRLYLPYGRRTTVLLRPRVPWLPGAPASDRLAVARLAWSKGGHDWVGGGPAGMLRSMSLTESFPDAGAILTEPSAWLKDGMRAAVVYSTAMGSHEVGHGLMPDQRSRIVEWAGQALPEQLRTAPALVRTRLSGSAPANPRRETSEDPAKTVEEQKRAEARRKGTAFALRGLLPDADPGELPCLEARLYWQTPEMRDTAVDALVAHLDLKGDGGAPDAEAAYDSPVVLEWQSPELTVRLRCRRLTGSLGGDLALAEGSRHSREEMTAAIAVRRRETAAFVAEGGSSPVPSPALVEIDRATDFTSLDHDAKFALRLGCADAGLLTQFVAVPKKAKGYNSEKNKEFRAAKAWDDALRQLGVRVHPEHSLGERLPEGMRYAAVWMVRKNSRSRTRWAGHLSVAVLVTPEASGEGLARVEGWDDDARAWVPYPVMLLRLTKRSEVPAGTIPAPRVGEPAMTRPSWWADMAQQRQATEEWLQRVRRTLRGTPTLLLAYGQNMRSHWTWLQDGKVVADKFKDGHAPARRLDPDLRLVRVRTARNRETAQWWAQNPDGANGLSAHLWTDPTLDSGNARVFWSTTPKARTAKLSVAADKLAPRVNTKGKLTIDTDKPAWNPGLVELAVLGCHPDDGDSPEALALAVHQLRQAPDLPDPLSLPLPLHLAGLAQEYVLPTRGEGGEDSAKPAADAVQDTDPDTAAAPGLAAEPEPDDLPEEPLAPTETSVTEETSTP</sequence>